<accession>A0A9N8HY54</accession>
<organism evidence="5 6">
    <name type="scientific">Seminavis robusta</name>
    <dbReference type="NCBI Taxonomy" id="568900"/>
    <lineage>
        <taxon>Eukaryota</taxon>
        <taxon>Sar</taxon>
        <taxon>Stramenopiles</taxon>
        <taxon>Ochrophyta</taxon>
        <taxon>Bacillariophyta</taxon>
        <taxon>Bacillariophyceae</taxon>
        <taxon>Bacillariophycidae</taxon>
        <taxon>Naviculales</taxon>
        <taxon>Naviculaceae</taxon>
        <taxon>Seminavis</taxon>
    </lineage>
</organism>
<dbReference type="Proteomes" id="UP001153069">
    <property type="component" value="Unassembled WGS sequence"/>
</dbReference>
<sequence>MAAAASHQQQQEQQRRQLDVVDNGDLLRPSITYRPAGAPATQPTPGINGININLPSKTNSPVPPPSTMPPISTPPPTFTTPVTPKPTTTETRPPNNNNNPSIPGAEATATRPPSYTANNNNNQPSSNAVVVADADCVANIEFADWNGDGNLNRQEFVVLVNVMADEMIASNFDTLPQNLQAQFNIMADSANQQIVMEIPTMQRRRQLNNNNNVFASRQGNAPVSYGTICDTVQKGLAGETTVTTPAPTPPATTPMPTPQTTTATPQTTQVPTAIPQLTPRPTPPSTPTDPSSPLPNDSVTAACATALAFADFDMNGALTENEFVTFCNVFGDTLVATNFQDLPQKLQDIFSNSRGLDLGGGGDIIVMNDAVIQFCQDVHTGLLTINNDQRGSDLEETDLFSSTVPSTVPSETPSTTPSTTPSVVPSKPPVFAPIAVLDMTTPIIVVLDTTPPPPSQPENSRVALILGVTIGSISLLVLMAIGVYLVLLMRTNKQRVVDTAAPKSDDTAGNQN</sequence>
<feature type="compositionally biased region" description="Pro residues" evidence="2">
    <location>
        <begin position="278"/>
        <end position="293"/>
    </location>
</feature>
<feature type="compositionally biased region" description="Low complexity" evidence="2">
    <location>
        <begin position="112"/>
        <end position="126"/>
    </location>
</feature>
<protein>
    <recommendedName>
        <fullName evidence="4">EF-hand domain-containing protein</fullName>
    </recommendedName>
</protein>
<feature type="region of interest" description="Disordered" evidence="2">
    <location>
        <begin position="402"/>
        <end position="425"/>
    </location>
</feature>
<keyword evidence="3" id="KW-0472">Membrane</keyword>
<dbReference type="InterPro" id="IPR011992">
    <property type="entry name" value="EF-hand-dom_pair"/>
</dbReference>
<evidence type="ECO:0000313" key="5">
    <source>
        <dbReference type="EMBL" id="CAB9529060.1"/>
    </source>
</evidence>
<feature type="domain" description="EF-hand" evidence="4">
    <location>
        <begin position="298"/>
        <end position="333"/>
    </location>
</feature>
<keyword evidence="3" id="KW-0812">Transmembrane</keyword>
<keyword evidence="1" id="KW-0106">Calcium</keyword>
<dbReference type="GO" id="GO:0005509">
    <property type="term" value="F:calcium ion binding"/>
    <property type="evidence" value="ECO:0007669"/>
    <property type="project" value="InterPro"/>
</dbReference>
<feature type="compositionally biased region" description="Low complexity" evidence="2">
    <location>
        <begin position="79"/>
        <end position="103"/>
    </location>
</feature>
<name>A0A9N8HY54_9STRA</name>
<dbReference type="PROSITE" id="PS00018">
    <property type="entry name" value="EF_HAND_1"/>
    <property type="match status" value="1"/>
</dbReference>
<dbReference type="InterPro" id="IPR002048">
    <property type="entry name" value="EF_hand_dom"/>
</dbReference>
<evidence type="ECO:0000256" key="2">
    <source>
        <dbReference type="SAM" id="MobiDB-lite"/>
    </source>
</evidence>
<feature type="compositionally biased region" description="Low complexity" evidence="2">
    <location>
        <begin position="35"/>
        <end position="46"/>
    </location>
</feature>
<keyword evidence="6" id="KW-1185">Reference proteome</keyword>
<feature type="compositionally biased region" description="Pro residues" evidence="2">
    <location>
        <begin position="61"/>
        <end position="78"/>
    </location>
</feature>
<evidence type="ECO:0000313" key="6">
    <source>
        <dbReference type="Proteomes" id="UP001153069"/>
    </source>
</evidence>
<proteinExistence type="predicted"/>
<dbReference type="AlphaFoldDB" id="A0A9N8HY54"/>
<feature type="compositionally biased region" description="Low complexity" evidence="2">
    <location>
        <begin position="258"/>
        <end position="277"/>
    </location>
</feature>
<gene>
    <name evidence="5" type="ORF">SEMRO_2394_G325890.1</name>
</gene>
<evidence type="ECO:0000256" key="1">
    <source>
        <dbReference type="ARBA" id="ARBA00022837"/>
    </source>
</evidence>
<feature type="compositionally biased region" description="Pro residues" evidence="2">
    <location>
        <begin position="246"/>
        <end position="257"/>
    </location>
</feature>
<feature type="region of interest" description="Disordered" evidence="2">
    <location>
        <begin position="239"/>
        <end position="297"/>
    </location>
</feature>
<dbReference type="SUPFAM" id="SSF47473">
    <property type="entry name" value="EF-hand"/>
    <property type="match status" value="1"/>
</dbReference>
<feature type="domain" description="EF-hand" evidence="4">
    <location>
        <begin position="131"/>
        <end position="166"/>
    </location>
</feature>
<reference evidence="5" key="1">
    <citation type="submission" date="2020-06" db="EMBL/GenBank/DDBJ databases">
        <authorList>
            <consortium name="Plant Systems Biology data submission"/>
        </authorList>
    </citation>
    <scope>NUCLEOTIDE SEQUENCE</scope>
    <source>
        <strain evidence="5">D6</strain>
    </source>
</reference>
<comment type="caution">
    <text evidence="5">The sequence shown here is derived from an EMBL/GenBank/DDBJ whole genome shotgun (WGS) entry which is preliminary data.</text>
</comment>
<keyword evidence="3" id="KW-1133">Transmembrane helix</keyword>
<evidence type="ECO:0000256" key="3">
    <source>
        <dbReference type="SAM" id="Phobius"/>
    </source>
</evidence>
<feature type="region of interest" description="Disordered" evidence="2">
    <location>
        <begin position="1"/>
        <end position="126"/>
    </location>
</feature>
<feature type="transmembrane region" description="Helical" evidence="3">
    <location>
        <begin position="462"/>
        <end position="487"/>
    </location>
</feature>
<dbReference type="InterPro" id="IPR018247">
    <property type="entry name" value="EF_Hand_1_Ca_BS"/>
</dbReference>
<dbReference type="EMBL" id="CAICTM010002392">
    <property type="protein sequence ID" value="CAB9529060.1"/>
    <property type="molecule type" value="Genomic_DNA"/>
</dbReference>
<evidence type="ECO:0000259" key="4">
    <source>
        <dbReference type="PROSITE" id="PS50222"/>
    </source>
</evidence>
<dbReference type="PROSITE" id="PS50222">
    <property type="entry name" value="EF_HAND_2"/>
    <property type="match status" value="2"/>
</dbReference>
<dbReference type="PRINTS" id="PR01217">
    <property type="entry name" value="PRICHEXTENSN"/>
</dbReference>